<dbReference type="Gene3D" id="6.10.250.3150">
    <property type="match status" value="1"/>
</dbReference>
<dbReference type="InterPro" id="IPR013693">
    <property type="entry name" value="SpoIID/LytB_N"/>
</dbReference>
<evidence type="ECO:0000313" key="3">
    <source>
        <dbReference type="EMBL" id="OGC58064.1"/>
    </source>
</evidence>
<sequence length="586" mass="65294">MKSKLSLLLSAYIIGMSLLSVNVKALPQLAYAVDEIDKLEHEKQERLDAKEDLLIQATETEKEKAELSAQLEKFKKDLIASQNDLQLKNQLLLELANNKVLKQKLYEDTLMTKQKLMRTMYKGVQFSPLEIFLGSENFSDYSHTSNYFDRVIDEIHRQGTEIQGLLADLSQIITQEEKEKARLAVEAENLKNQTVETDKKVQEIATDLKNINSQIATLEGEIENITAEQEALIRSKLSATQLFTTVGDSEQGAQELPDPGFSPAYAAFSYGYPHRVGMSQYGAYGRAKAGQDYITILKAYYKDVSVEEMDGQPEEIEVTGVGSLNFEEEYLMGIAEMPASWANDGGMEALKAQAVAARTYALSYTNNGQGAICATQSCQVYLKSKAESDSAKAWHDAVEATKGMVIVNGGKPIKAWYASTAGGYTRLPTDFDVKWNSTPGYIKRIRDTDGGGKPYEGPSYADSPWFHKAWYSNADGHPWLTEEEMDDLLNAAQLSDDQNEHLSHPDNGGWSYEEVEEKVTEDGNDIIKDISSIKPIFSTEGYTSSLVVKHAGGTTEVDGQRFRKVFVLRSRGNLALWSSLYDIEVQ</sequence>
<dbReference type="Proteomes" id="UP000178964">
    <property type="component" value="Unassembled WGS sequence"/>
</dbReference>
<dbReference type="Pfam" id="PF08486">
    <property type="entry name" value="SpoIID"/>
    <property type="match status" value="1"/>
</dbReference>
<feature type="domain" description="Sporulation stage II protein D amidase enhancer LytB N-terminal" evidence="2">
    <location>
        <begin position="328"/>
        <end position="407"/>
    </location>
</feature>
<feature type="coiled-coil region" evidence="1">
    <location>
        <begin position="166"/>
        <end position="235"/>
    </location>
</feature>
<evidence type="ECO:0000256" key="1">
    <source>
        <dbReference type="SAM" id="Coils"/>
    </source>
</evidence>
<name>A0A1F4VLN5_UNCKA</name>
<dbReference type="InterPro" id="IPR013486">
    <property type="entry name" value="SpoIID/LytB"/>
</dbReference>
<feature type="coiled-coil region" evidence="1">
    <location>
        <begin position="36"/>
        <end position="84"/>
    </location>
</feature>
<dbReference type="EMBL" id="MEVK01000044">
    <property type="protein sequence ID" value="OGC58064.1"/>
    <property type="molecule type" value="Genomic_DNA"/>
</dbReference>
<evidence type="ECO:0000259" key="2">
    <source>
        <dbReference type="Pfam" id="PF08486"/>
    </source>
</evidence>
<dbReference type="NCBIfam" id="TIGR02669">
    <property type="entry name" value="SpoIID_LytB"/>
    <property type="match status" value="1"/>
</dbReference>
<reference evidence="3 4" key="1">
    <citation type="journal article" date="2016" name="Nat. Commun.">
        <title>Thousands of microbial genomes shed light on interconnected biogeochemical processes in an aquifer system.</title>
        <authorList>
            <person name="Anantharaman K."/>
            <person name="Brown C.T."/>
            <person name="Hug L.A."/>
            <person name="Sharon I."/>
            <person name="Castelle C.J."/>
            <person name="Probst A.J."/>
            <person name="Thomas B.C."/>
            <person name="Singh A."/>
            <person name="Wilkins M.J."/>
            <person name="Karaoz U."/>
            <person name="Brodie E.L."/>
            <person name="Williams K.H."/>
            <person name="Hubbard S.S."/>
            <person name="Banfield J.F."/>
        </authorList>
    </citation>
    <scope>NUCLEOTIDE SEQUENCE [LARGE SCALE GENOMIC DNA]</scope>
</reference>
<comment type="caution">
    <text evidence="3">The sequence shown here is derived from an EMBL/GenBank/DDBJ whole genome shotgun (WGS) entry which is preliminary data.</text>
</comment>
<organism evidence="3 4">
    <name type="scientific">candidate division WWE3 bacterium RIFCSPLOWO2_01_FULL_42_11</name>
    <dbReference type="NCBI Taxonomy" id="1802627"/>
    <lineage>
        <taxon>Bacteria</taxon>
        <taxon>Katanobacteria</taxon>
    </lineage>
</organism>
<dbReference type="AlphaFoldDB" id="A0A1F4VLN5"/>
<evidence type="ECO:0000313" key="4">
    <source>
        <dbReference type="Proteomes" id="UP000178964"/>
    </source>
</evidence>
<gene>
    <name evidence="3" type="ORF">A3A70_02790</name>
</gene>
<protein>
    <recommendedName>
        <fullName evidence="2">Sporulation stage II protein D amidase enhancer LytB N-terminal domain-containing protein</fullName>
    </recommendedName>
</protein>
<dbReference type="GO" id="GO:0030435">
    <property type="term" value="P:sporulation resulting in formation of a cellular spore"/>
    <property type="evidence" value="ECO:0007669"/>
    <property type="project" value="InterPro"/>
</dbReference>
<accession>A0A1F4VLN5</accession>
<keyword evidence="1" id="KW-0175">Coiled coil</keyword>
<proteinExistence type="predicted"/>
<dbReference type="STRING" id="1802627.A3A70_02790"/>